<evidence type="ECO:0000259" key="5">
    <source>
        <dbReference type="PROSITE" id="PS50110"/>
    </source>
</evidence>
<keyword evidence="7" id="KW-1185">Reference proteome</keyword>
<dbReference type="InterPro" id="IPR011006">
    <property type="entry name" value="CheY-like_superfamily"/>
</dbReference>
<dbReference type="InterPro" id="IPR058245">
    <property type="entry name" value="NreC/VraR/RcsB-like_REC"/>
</dbReference>
<reference evidence="6 7" key="1">
    <citation type="submission" date="2017-10" db="EMBL/GenBank/DDBJ databases">
        <title>Massilia psychrophilum sp. nov., a novel purple-pigmented bacterium isolated from Tianshan glacier, Xinjiang Municipality, China.</title>
        <authorList>
            <person name="Wang H."/>
        </authorList>
    </citation>
    <scope>NUCLEOTIDE SEQUENCE [LARGE SCALE GENOMIC DNA]</scope>
    <source>
        <strain evidence="6 7">JCM 30813</strain>
    </source>
</reference>
<dbReference type="EMBL" id="PDOB01000016">
    <property type="protein sequence ID" value="PIL39575.1"/>
    <property type="molecule type" value="Genomic_DNA"/>
</dbReference>
<dbReference type="PROSITE" id="PS50110">
    <property type="entry name" value="RESPONSE_REGULATORY"/>
    <property type="match status" value="1"/>
</dbReference>
<dbReference type="Proteomes" id="UP000228593">
    <property type="component" value="Unassembled WGS sequence"/>
</dbReference>
<proteinExistence type="predicted"/>
<dbReference type="InterPro" id="IPR039420">
    <property type="entry name" value="WalR-like"/>
</dbReference>
<protein>
    <submittedName>
        <fullName evidence="6">DNA-binding response regulator</fullName>
    </submittedName>
</protein>
<dbReference type="AlphaFoldDB" id="A0A2G8T0J9"/>
<dbReference type="SUPFAM" id="SSF46894">
    <property type="entry name" value="C-terminal effector domain of the bipartite response regulators"/>
    <property type="match status" value="1"/>
</dbReference>
<dbReference type="InterPro" id="IPR001789">
    <property type="entry name" value="Sig_transdc_resp-reg_receiver"/>
</dbReference>
<dbReference type="GO" id="GO:0000160">
    <property type="term" value="P:phosphorelay signal transduction system"/>
    <property type="evidence" value="ECO:0007669"/>
    <property type="project" value="InterPro"/>
</dbReference>
<dbReference type="CDD" id="cd17535">
    <property type="entry name" value="REC_NarL-like"/>
    <property type="match status" value="1"/>
</dbReference>
<dbReference type="RefSeq" id="WP_099787743.1">
    <property type="nucleotide sequence ID" value="NZ_BMHS01000009.1"/>
</dbReference>
<dbReference type="Pfam" id="PF00072">
    <property type="entry name" value="Response_reg"/>
    <property type="match status" value="1"/>
</dbReference>
<keyword evidence="2 6" id="KW-0238">DNA-binding</keyword>
<feature type="modified residue" description="4-aspartylphosphate" evidence="3">
    <location>
        <position position="55"/>
    </location>
</feature>
<dbReference type="InterPro" id="IPR016032">
    <property type="entry name" value="Sig_transdc_resp-reg_C-effctor"/>
</dbReference>
<evidence type="ECO:0000313" key="7">
    <source>
        <dbReference type="Proteomes" id="UP000228593"/>
    </source>
</evidence>
<dbReference type="SUPFAM" id="SSF52172">
    <property type="entry name" value="CheY-like"/>
    <property type="match status" value="1"/>
</dbReference>
<dbReference type="SMART" id="SM00421">
    <property type="entry name" value="HTH_LUXR"/>
    <property type="match status" value="1"/>
</dbReference>
<comment type="caution">
    <text evidence="6">The sequence shown here is derived from an EMBL/GenBank/DDBJ whole genome shotgun (WGS) entry which is preliminary data.</text>
</comment>
<dbReference type="Gene3D" id="3.40.50.2300">
    <property type="match status" value="1"/>
</dbReference>
<dbReference type="OrthoDB" id="9780593at2"/>
<keyword evidence="1 3" id="KW-0597">Phosphoprotein</keyword>
<dbReference type="SMART" id="SM00448">
    <property type="entry name" value="REC"/>
    <property type="match status" value="1"/>
</dbReference>
<dbReference type="GO" id="GO:0006355">
    <property type="term" value="P:regulation of DNA-templated transcription"/>
    <property type="evidence" value="ECO:0007669"/>
    <property type="project" value="InterPro"/>
</dbReference>
<dbReference type="PANTHER" id="PTHR43214">
    <property type="entry name" value="TWO-COMPONENT RESPONSE REGULATOR"/>
    <property type="match status" value="1"/>
</dbReference>
<evidence type="ECO:0000256" key="3">
    <source>
        <dbReference type="PROSITE-ProRule" id="PRU00169"/>
    </source>
</evidence>
<dbReference type="Pfam" id="PF00196">
    <property type="entry name" value="GerE"/>
    <property type="match status" value="1"/>
</dbReference>
<dbReference type="PROSITE" id="PS50043">
    <property type="entry name" value="HTH_LUXR_2"/>
    <property type="match status" value="1"/>
</dbReference>
<evidence type="ECO:0000313" key="6">
    <source>
        <dbReference type="EMBL" id="PIL39575.1"/>
    </source>
</evidence>
<evidence type="ECO:0000259" key="4">
    <source>
        <dbReference type="PROSITE" id="PS50043"/>
    </source>
</evidence>
<feature type="domain" description="Response regulatory" evidence="5">
    <location>
        <begin position="3"/>
        <end position="120"/>
    </location>
</feature>
<evidence type="ECO:0000256" key="1">
    <source>
        <dbReference type="ARBA" id="ARBA00022553"/>
    </source>
</evidence>
<feature type="domain" description="HTH luxR-type" evidence="4">
    <location>
        <begin position="143"/>
        <end position="208"/>
    </location>
</feature>
<dbReference type="PRINTS" id="PR00038">
    <property type="entry name" value="HTHLUXR"/>
</dbReference>
<dbReference type="InterPro" id="IPR000792">
    <property type="entry name" value="Tscrpt_reg_LuxR_C"/>
</dbReference>
<dbReference type="PANTHER" id="PTHR43214:SF43">
    <property type="entry name" value="TWO-COMPONENT RESPONSE REGULATOR"/>
    <property type="match status" value="1"/>
</dbReference>
<dbReference type="GO" id="GO:0003677">
    <property type="term" value="F:DNA binding"/>
    <property type="evidence" value="ECO:0007669"/>
    <property type="project" value="UniProtKB-KW"/>
</dbReference>
<sequence length="211" mass="23418">MIRVAICDDHQIVRAGFKQIFSTSGDDFTVVAEGATGREALDIARREICDVLLLDIAMPDQSGIDILRTIRQGQPNLPVLILSGYPAQQYALNLFKMGANGYLNKECEADELKTAVRTVFQGRRYVSSTVGELLAQSFDRDPNTALHTELSDREFQVFLRLAKGATVSDIGVALSLSIKTVSTYRTRIMEKMGLQSNSDLTYYAMKNNLLD</sequence>
<gene>
    <name evidence="6" type="ORF">CR103_11690</name>
</gene>
<name>A0A2G8T0J9_9BURK</name>
<organism evidence="6 7">
    <name type="scientific">Massilia psychrophila</name>
    <dbReference type="NCBI Taxonomy" id="1603353"/>
    <lineage>
        <taxon>Bacteria</taxon>
        <taxon>Pseudomonadati</taxon>
        <taxon>Pseudomonadota</taxon>
        <taxon>Betaproteobacteria</taxon>
        <taxon>Burkholderiales</taxon>
        <taxon>Oxalobacteraceae</taxon>
        <taxon>Telluria group</taxon>
        <taxon>Massilia</taxon>
    </lineage>
</organism>
<evidence type="ECO:0000256" key="2">
    <source>
        <dbReference type="ARBA" id="ARBA00023125"/>
    </source>
</evidence>
<dbReference type="PROSITE" id="PS00622">
    <property type="entry name" value="HTH_LUXR_1"/>
    <property type="match status" value="1"/>
</dbReference>
<accession>A0A2G8T0J9</accession>
<dbReference type="CDD" id="cd06170">
    <property type="entry name" value="LuxR_C_like"/>
    <property type="match status" value="1"/>
</dbReference>